<reference evidence="1" key="1">
    <citation type="submission" date="2020-08" db="EMBL/GenBank/DDBJ databases">
        <title>Multicomponent nature underlies the extraordinary mechanical properties of spider dragline silk.</title>
        <authorList>
            <person name="Kono N."/>
            <person name="Nakamura H."/>
            <person name="Mori M."/>
            <person name="Yoshida Y."/>
            <person name="Ohtoshi R."/>
            <person name="Malay A.D."/>
            <person name="Moran D.A.P."/>
            <person name="Tomita M."/>
            <person name="Numata K."/>
            <person name="Arakawa K."/>
        </authorList>
    </citation>
    <scope>NUCLEOTIDE SEQUENCE</scope>
</reference>
<protein>
    <submittedName>
        <fullName evidence="1">Uncharacterized protein</fullName>
    </submittedName>
</protein>
<name>A0A8X6Y6S2_9ARAC</name>
<evidence type="ECO:0000313" key="1">
    <source>
        <dbReference type="EMBL" id="GFY66743.1"/>
    </source>
</evidence>
<dbReference type="OrthoDB" id="6428551at2759"/>
<organism evidence="1 2">
    <name type="scientific">Trichonephila inaurata madagascariensis</name>
    <dbReference type="NCBI Taxonomy" id="2747483"/>
    <lineage>
        <taxon>Eukaryota</taxon>
        <taxon>Metazoa</taxon>
        <taxon>Ecdysozoa</taxon>
        <taxon>Arthropoda</taxon>
        <taxon>Chelicerata</taxon>
        <taxon>Arachnida</taxon>
        <taxon>Araneae</taxon>
        <taxon>Araneomorphae</taxon>
        <taxon>Entelegynae</taxon>
        <taxon>Araneoidea</taxon>
        <taxon>Nephilidae</taxon>
        <taxon>Trichonephila</taxon>
        <taxon>Trichonephila inaurata</taxon>
    </lineage>
</organism>
<dbReference type="EMBL" id="BMAV01016232">
    <property type="protein sequence ID" value="GFY66743.1"/>
    <property type="molecule type" value="Genomic_DNA"/>
</dbReference>
<dbReference type="Proteomes" id="UP000886998">
    <property type="component" value="Unassembled WGS sequence"/>
</dbReference>
<comment type="caution">
    <text evidence="1">The sequence shown here is derived from an EMBL/GenBank/DDBJ whole genome shotgun (WGS) entry which is preliminary data.</text>
</comment>
<gene>
    <name evidence="1" type="primary">AVEN_111308_1</name>
    <name evidence="1" type="ORF">TNIN_155131</name>
</gene>
<dbReference type="AlphaFoldDB" id="A0A8X6Y6S2"/>
<accession>A0A8X6Y6S2</accession>
<proteinExistence type="predicted"/>
<dbReference type="PANTHER" id="PTHR22955:SF77">
    <property type="entry name" value="ASPARTIC PUTATIVE DOMAIN-CONTAINING PROTEIN-RELATED"/>
    <property type="match status" value="1"/>
</dbReference>
<keyword evidence="2" id="KW-1185">Reference proteome</keyword>
<dbReference type="PANTHER" id="PTHR22955">
    <property type="entry name" value="RETROTRANSPOSON"/>
    <property type="match status" value="1"/>
</dbReference>
<sequence length="128" mass="14398">MTNWVICSLIKNYIRKYLISFLTTLCEERIALQLNLGFEGSCKPPNSNSMNSVLGVGQILQPDIFTLLVVLSWLSSPPRNWKPFVANRTSEILGIIPCKQWRYVPSKENPADLGSRGMSPNDLPDCNL</sequence>
<evidence type="ECO:0000313" key="2">
    <source>
        <dbReference type="Proteomes" id="UP000886998"/>
    </source>
</evidence>